<proteinExistence type="predicted"/>
<dbReference type="InterPro" id="IPR026906">
    <property type="entry name" value="LRR_5"/>
</dbReference>
<dbReference type="SUPFAM" id="SSF52058">
    <property type="entry name" value="L domain-like"/>
    <property type="match status" value="1"/>
</dbReference>
<dbReference type="InterPro" id="IPR032675">
    <property type="entry name" value="LRR_dom_sf"/>
</dbReference>
<reference evidence="1 2" key="1">
    <citation type="submission" date="2024-04" db="EMBL/GenBank/DDBJ databases">
        <title>Tritrichomonas musculus Genome.</title>
        <authorList>
            <person name="Alves-Ferreira E."/>
            <person name="Grigg M."/>
            <person name="Lorenzi H."/>
            <person name="Galac M."/>
        </authorList>
    </citation>
    <scope>NUCLEOTIDE SEQUENCE [LARGE SCALE GENOMIC DNA]</scope>
    <source>
        <strain evidence="1 2">EAF2021</strain>
    </source>
</reference>
<accession>A0ABR2JQ05</accession>
<sequence>MKSEEFDVLVFAGRKIKSCSIPQKIKKISSYAFADSSITNIKISHHITQICEGSFYFYKQLKNIEIPLNSHLQVINESAFLECAIISIYIPLKVTYLGKNSLNCGNLKIFEFDENAELRAIESRKMSYYKQLIIMIPIKLRNHFKVI</sequence>
<dbReference type="EMBL" id="JAPFFF010000010">
    <property type="protein sequence ID" value="KAK8880812.1"/>
    <property type="molecule type" value="Genomic_DNA"/>
</dbReference>
<comment type="caution">
    <text evidence="1">The sequence shown here is derived from an EMBL/GenBank/DDBJ whole genome shotgun (WGS) entry which is preliminary data.</text>
</comment>
<evidence type="ECO:0000313" key="2">
    <source>
        <dbReference type="Proteomes" id="UP001470230"/>
    </source>
</evidence>
<evidence type="ECO:0000313" key="1">
    <source>
        <dbReference type="EMBL" id="KAK8880812.1"/>
    </source>
</evidence>
<name>A0ABR2JQ05_9EUKA</name>
<organism evidence="1 2">
    <name type="scientific">Tritrichomonas musculus</name>
    <dbReference type="NCBI Taxonomy" id="1915356"/>
    <lineage>
        <taxon>Eukaryota</taxon>
        <taxon>Metamonada</taxon>
        <taxon>Parabasalia</taxon>
        <taxon>Tritrichomonadida</taxon>
        <taxon>Tritrichomonadidae</taxon>
        <taxon>Tritrichomonas</taxon>
    </lineage>
</organism>
<dbReference type="Proteomes" id="UP001470230">
    <property type="component" value="Unassembled WGS sequence"/>
</dbReference>
<dbReference type="Gene3D" id="3.80.10.10">
    <property type="entry name" value="Ribonuclease Inhibitor"/>
    <property type="match status" value="1"/>
</dbReference>
<keyword evidence="2" id="KW-1185">Reference proteome</keyword>
<protein>
    <submittedName>
        <fullName evidence="1">Uncharacterized protein</fullName>
    </submittedName>
</protein>
<gene>
    <name evidence="1" type="ORF">M9Y10_003502</name>
</gene>
<dbReference type="Pfam" id="PF13306">
    <property type="entry name" value="LRR_5"/>
    <property type="match status" value="1"/>
</dbReference>